<dbReference type="Gramene" id="Kaladp0417s0010.1.v1.1">
    <property type="protein sequence ID" value="Kaladp0417s0010.1.v1.1"/>
    <property type="gene ID" value="Kaladp0417s0010.v1.1"/>
</dbReference>
<protein>
    <recommendedName>
        <fullName evidence="3">GRAM domain-containing protein</fullName>
    </recommendedName>
</protein>
<evidence type="ECO:0000313" key="4">
    <source>
        <dbReference type="EnsemblPlants" id="Kaladp0417s0010.1.v1.1"/>
    </source>
</evidence>
<dbReference type="SMART" id="SM00568">
    <property type="entry name" value="GRAM"/>
    <property type="match status" value="1"/>
</dbReference>
<dbReference type="Pfam" id="PF02893">
    <property type="entry name" value="GRAM"/>
    <property type="match status" value="1"/>
</dbReference>
<dbReference type="AlphaFoldDB" id="A0A7N0VBE1"/>
<accession>A0A7N0VBE1</accession>
<dbReference type="PANTHER" id="PTHR31969">
    <property type="entry name" value="GEM-LIKE PROTEIN 2"/>
    <property type="match status" value="1"/>
</dbReference>
<dbReference type="InterPro" id="IPR004182">
    <property type="entry name" value="GRAM"/>
</dbReference>
<evidence type="ECO:0000256" key="2">
    <source>
        <dbReference type="SAM" id="MobiDB-lite"/>
    </source>
</evidence>
<feature type="domain" description="GRAM" evidence="3">
    <location>
        <begin position="110"/>
        <end position="188"/>
    </location>
</feature>
<evidence type="ECO:0000256" key="1">
    <source>
        <dbReference type="ARBA" id="ARBA00009414"/>
    </source>
</evidence>
<name>A0A7N0VBE1_KALFE</name>
<dbReference type="InterPro" id="IPR037848">
    <property type="entry name" value="GEM-like"/>
</dbReference>
<dbReference type="EnsemblPlants" id="Kaladp0417s0010.1.v1.1">
    <property type="protein sequence ID" value="Kaladp0417s0010.1.v1.1"/>
    <property type="gene ID" value="Kaladp0417s0010.v1.1"/>
</dbReference>
<reference evidence="4" key="1">
    <citation type="submission" date="2021-01" db="UniProtKB">
        <authorList>
            <consortium name="EnsemblPlants"/>
        </authorList>
    </citation>
    <scope>IDENTIFICATION</scope>
</reference>
<feature type="compositionally biased region" description="Polar residues" evidence="2">
    <location>
        <begin position="9"/>
        <end position="47"/>
    </location>
</feature>
<dbReference type="OMA" id="FRVYNEE"/>
<proteinExistence type="inferred from homology"/>
<evidence type="ECO:0000313" key="5">
    <source>
        <dbReference type="Proteomes" id="UP000594263"/>
    </source>
</evidence>
<comment type="similarity">
    <text evidence="1">Belongs to the GEM family.</text>
</comment>
<dbReference type="Proteomes" id="UP000594263">
    <property type="component" value="Unplaced"/>
</dbReference>
<organism evidence="4 5">
    <name type="scientific">Kalanchoe fedtschenkoi</name>
    <name type="common">Lavender scallops</name>
    <name type="synonym">South American air plant</name>
    <dbReference type="NCBI Taxonomy" id="63787"/>
    <lineage>
        <taxon>Eukaryota</taxon>
        <taxon>Viridiplantae</taxon>
        <taxon>Streptophyta</taxon>
        <taxon>Embryophyta</taxon>
        <taxon>Tracheophyta</taxon>
        <taxon>Spermatophyta</taxon>
        <taxon>Magnoliopsida</taxon>
        <taxon>eudicotyledons</taxon>
        <taxon>Gunneridae</taxon>
        <taxon>Pentapetalae</taxon>
        <taxon>Saxifragales</taxon>
        <taxon>Crassulaceae</taxon>
        <taxon>Kalanchoe</taxon>
    </lineage>
</organism>
<feature type="region of interest" description="Disordered" evidence="2">
    <location>
        <begin position="1"/>
        <end position="47"/>
    </location>
</feature>
<keyword evidence="5" id="KW-1185">Reference proteome</keyword>
<dbReference type="InterPro" id="IPR011993">
    <property type="entry name" value="PH-like_dom_sf"/>
</dbReference>
<dbReference type="Gene3D" id="2.30.29.30">
    <property type="entry name" value="Pleckstrin-homology domain (PH domain)/Phosphotyrosine-binding domain (PTB)"/>
    <property type="match status" value="1"/>
</dbReference>
<evidence type="ECO:0000259" key="3">
    <source>
        <dbReference type="SMART" id="SM00568"/>
    </source>
</evidence>
<sequence>MKDEAAIPQFTQTQMTPDDTDVHPSSSGNVSSTFQSPSSSYASSWFKTSPYEDEDGESMRTGCINKLGNKSPSFAFSVKEHVRLGAKLSEIVKGKLSLGAKVIQGGGRRRVFERVFGLNDGEEMFKASQCYLSTTTGPIAGLIFISSQKIAFCSERSITISSSSGESAKSLYKVCIPIEKIKRANRSENVDNPMQKYIEIVTDDGFEFWFMGFLRYEKAFHNLQKVLSMVK</sequence>